<sequence length="264" mass="30472">MHEREIASWKPQEVEDDGVRQENNDEELAMAIGSQQRKEEIDKERDKKSDEDKEKSEEAKTMFLAQTDDVQKLQSTAFQLAHYHIVFQAAILSASTAQILTCQHLWIPLMLSIVASILNVAALGFIGHKYVGTLNEKERSRSRYYKLEEHNTTKKLREESSLTREVQNQKGKKSREESSSTCEEKIQIGGESKEESSSINRPAERKHWFFFVICMFFFIGFSIVIPLGCWKILCGQDQCKKIADEKCVQLCDTDKKCIKLCFLY</sequence>
<evidence type="ECO:0000313" key="3">
    <source>
        <dbReference type="EMBL" id="CAK9154333.1"/>
    </source>
</evidence>
<keyword evidence="2" id="KW-0472">Membrane</keyword>
<feature type="compositionally biased region" description="Basic and acidic residues" evidence="1">
    <location>
        <begin position="36"/>
        <end position="58"/>
    </location>
</feature>
<dbReference type="PANTHER" id="PTHR33287">
    <property type="entry name" value="OS03G0453550 PROTEIN"/>
    <property type="match status" value="1"/>
</dbReference>
<keyword evidence="4" id="KW-1185">Reference proteome</keyword>
<name>A0ABC8SGX6_9AQUA</name>
<feature type="transmembrane region" description="Helical" evidence="2">
    <location>
        <begin position="106"/>
        <end position="131"/>
    </location>
</feature>
<feature type="compositionally biased region" description="Basic and acidic residues" evidence="1">
    <location>
        <begin position="174"/>
        <end position="198"/>
    </location>
</feature>
<feature type="transmembrane region" description="Helical" evidence="2">
    <location>
        <begin position="208"/>
        <end position="233"/>
    </location>
</feature>
<evidence type="ECO:0008006" key="5">
    <source>
        <dbReference type="Google" id="ProtNLM"/>
    </source>
</evidence>
<dbReference type="AlphaFoldDB" id="A0ABC8SGX6"/>
<dbReference type="EMBL" id="CAUOFW020002514">
    <property type="protein sequence ID" value="CAK9154333.1"/>
    <property type="molecule type" value="Genomic_DNA"/>
</dbReference>
<feature type="region of interest" description="Disordered" evidence="1">
    <location>
        <begin position="155"/>
        <end position="198"/>
    </location>
</feature>
<keyword evidence="2" id="KW-1133">Transmembrane helix</keyword>
<protein>
    <recommendedName>
        <fullName evidence="5">Transmembrane protein</fullName>
    </recommendedName>
</protein>
<dbReference type="Proteomes" id="UP001642360">
    <property type="component" value="Unassembled WGS sequence"/>
</dbReference>
<reference evidence="3 4" key="1">
    <citation type="submission" date="2024-02" db="EMBL/GenBank/DDBJ databases">
        <authorList>
            <person name="Vignale AGUSTIN F."/>
            <person name="Sosa J E."/>
            <person name="Modenutti C."/>
        </authorList>
    </citation>
    <scope>NUCLEOTIDE SEQUENCE [LARGE SCALE GENOMIC DNA]</scope>
</reference>
<accession>A0ABC8SGX6</accession>
<organism evidence="3 4">
    <name type="scientific">Ilex paraguariensis</name>
    <name type="common">yerba mate</name>
    <dbReference type="NCBI Taxonomy" id="185542"/>
    <lineage>
        <taxon>Eukaryota</taxon>
        <taxon>Viridiplantae</taxon>
        <taxon>Streptophyta</taxon>
        <taxon>Embryophyta</taxon>
        <taxon>Tracheophyta</taxon>
        <taxon>Spermatophyta</taxon>
        <taxon>Magnoliopsida</taxon>
        <taxon>eudicotyledons</taxon>
        <taxon>Gunneridae</taxon>
        <taxon>Pentapetalae</taxon>
        <taxon>asterids</taxon>
        <taxon>campanulids</taxon>
        <taxon>Aquifoliales</taxon>
        <taxon>Aquifoliaceae</taxon>
        <taxon>Ilex</taxon>
    </lineage>
</organism>
<keyword evidence="2" id="KW-0812">Transmembrane</keyword>
<comment type="caution">
    <text evidence="3">The sequence shown here is derived from an EMBL/GenBank/DDBJ whole genome shotgun (WGS) entry which is preliminary data.</text>
</comment>
<evidence type="ECO:0000256" key="2">
    <source>
        <dbReference type="SAM" id="Phobius"/>
    </source>
</evidence>
<gene>
    <name evidence="3" type="ORF">ILEXP_LOCUS22650</name>
</gene>
<proteinExistence type="predicted"/>
<dbReference type="PANTHER" id="PTHR33287:SF2">
    <property type="entry name" value="TRANSMEMBRANE PROTEIN"/>
    <property type="match status" value="1"/>
</dbReference>
<feature type="region of interest" description="Disordered" evidence="1">
    <location>
        <begin position="1"/>
        <end position="58"/>
    </location>
</feature>
<evidence type="ECO:0000256" key="1">
    <source>
        <dbReference type="SAM" id="MobiDB-lite"/>
    </source>
</evidence>
<evidence type="ECO:0000313" key="4">
    <source>
        <dbReference type="Proteomes" id="UP001642360"/>
    </source>
</evidence>